<dbReference type="EMBL" id="ODYU01010358">
    <property type="protein sequence ID" value="SOQ55418.1"/>
    <property type="molecule type" value="Genomic_DNA"/>
</dbReference>
<proteinExistence type="predicted"/>
<organism evidence="1">
    <name type="scientific">Spodoptera frugiperda</name>
    <name type="common">Fall armyworm</name>
    <dbReference type="NCBI Taxonomy" id="7108"/>
    <lineage>
        <taxon>Eukaryota</taxon>
        <taxon>Metazoa</taxon>
        <taxon>Ecdysozoa</taxon>
        <taxon>Arthropoda</taxon>
        <taxon>Hexapoda</taxon>
        <taxon>Insecta</taxon>
        <taxon>Pterygota</taxon>
        <taxon>Neoptera</taxon>
        <taxon>Endopterygota</taxon>
        <taxon>Lepidoptera</taxon>
        <taxon>Glossata</taxon>
        <taxon>Ditrysia</taxon>
        <taxon>Noctuoidea</taxon>
        <taxon>Noctuidae</taxon>
        <taxon>Amphipyrinae</taxon>
        <taxon>Spodoptera</taxon>
    </lineage>
</organism>
<dbReference type="AlphaFoldDB" id="A0A2H1WQW1"/>
<reference evidence="1" key="1">
    <citation type="submission" date="2016-07" db="EMBL/GenBank/DDBJ databases">
        <authorList>
            <person name="Bretaudeau A."/>
        </authorList>
    </citation>
    <scope>NUCLEOTIDE SEQUENCE</scope>
    <source>
        <strain evidence="1">Rice</strain>
        <tissue evidence="1">Whole body</tissue>
    </source>
</reference>
<gene>
    <name evidence="1" type="ORF">SFRICE_030687</name>
</gene>
<sequence length="217" mass="24734">MILSMVVVSNGGSVEDIHGDWVPVAFYPVAKYVPTCLQVSFAKVSKHVQCSCADAKNTTLFLYRGPGQSDDSPMFPVMMADPTCEIAEALNVSCRCGHIQYRHRKVAKQIDNNYLVLYEMQNNALSISDAEPISAQMFTREIPTYLELRFVMKSIEDFKYRNVGIMCTQEFLEAETRYNVLRQRGQFRDRSARSLRVQKFTYDIVKFISNSLSILAP</sequence>
<evidence type="ECO:0000313" key="1">
    <source>
        <dbReference type="EMBL" id="SOQ55418.1"/>
    </source>
</evidence>
<accession>A0A2H1WQW1</accession>
<protein>
    <submittedName>
        <fullName evidence="1">SFRICE_030687</fullName>
    </submittedName>
</protein>
<name>A0A2H1WQW1_SPOFR</name>